<evidence type="ECO:0000256" key="20">
    <source>
        <dbReference type="ARBA" id="ARBA00072866"/>
    </source>
</evidence>
<evidence type="ECO:0000256" key="14">
    <source>
        <dbReference type="ARBA" id="ARBA00022884"/>
    </source>
</evidence>
<dbReference type="FunFam" id="2.60.120.920:FF:000004">
    <property type="entry name" value="Butyrophilin subfamily 1 member A1"/>
    <property type="match status" value="1"/>
</dbReference>
<evidence type="ECO:0000259" key="30">
    <source>
        <dbReference type="PROSITE" id="PS50188"/>
    </source>
</evidence>
<evidence type="ECO:0000256" key="21">
    <source>
        <dbReference type="ARBA" id="ARBA00076800"/>
    </source>
</evidence>
<feature type="coiled-coil region" evidence="27">
    <location>
        <begin position="183"/>
        <end position="210"/>
    </location>
</feature>
<comment type="subcellular location">
    <subcellularLocation>
        <location evidence="2">Cytoplasm</location>
        <location evidence="2">P-body</location>
    </subcellularLocation>
    <subcellularLocation>
        <location evidence="3">Cytoplasm</location>
        <location evidence="3">Stress granule</location>
    </subcellularLocation>
    <subcellularLocation>
        <location evidence="4">Cytoplasmic vesicle</location>
        <location evidence="4">Autophagosome</location>
    </subcellularLocation>
</comment>
<feature type="domain" description="B box-type" evidence="29">
    <location>
        <begin position="87"/>
        <end position="128"/>
    </location>
</feature>
<dbReference type="SMART" id="SM00449">
    <property type="entry name" value="SPRY"/>
    <property type="match status" value="1"/>
</dbReference>
<dbReference type="Gene3D" id="3.30.160.60">
    <property type="entry name" value="Classic Zinc Finger"/>
    <property type="match status" value="1"/>
</dbReference>
<comment type="similarity">
    <text evidence="6">Belongs to the TRIM/RBCC family.</text>
</comment>
<keyword evidence="18" id="KW-0131">Cell cycle</keyword>
<dbReference type="InterPro" id="IPR043136">
    <property type="entry name" value="B30.2/SPRY_sf"/>
</dbReference>
<evidence type="ECO:0000256" key="10">
    <source>
        <dbReference type="ARBA" id="ARBA00022723"/>
    </source>
</evidence>
<gene>
    <name evidence="32" type="primary">TRIM21</name>
</gene>
<evidence type="ECO:0000313" key="31">
    <source>
        <dbReference type="Proteomes" id="UP000245320"/>
    </source>
</evidence>
<evidence type="ECO:0000256" key="9">
    <source>
        <dbReference type="ARBA" id="ARBA00022679"/>
    </source>
</evidence>
<dbReference type="InterPro" id="IPR035831">
    <property type="entry name" value="PRY/SPRY_TRIM21"/>
</dbReference>
<keyword evidence="9" id="KW-0808">Transferase</keyword>
<dbReference type="Pfam" id="PF00097">
    <property type="entry name" value="zf-C3HC4"/>
    <property type="match status" value="1"/>
</dbReference>
<evidence type="ECO:0000256" key="4">
    <source>
        <dbReference type="ARBA" id="ARBA00004419"/>
    </source>
</evidence>
<dbReference type="SMART" id="SM00589">
    <property type="entry name" value="PRY"/>
    <property type="match status" value="1"/>
</dbReference>
<evidence type="ECO:0000256" key="12">
    <source>
        <dbReference type="ARBA" id="ARBA00022786"/>
    </source>
</evidence>
<sequence>MASAVPLTMMWEEVTCSICLDPMVEPVSIECGHSFCQECISEVGKIGGSVCPVCRHRFLLRNLRPNRQVANMVENLRKISQDAKEGTQGELCVVHREKLHLFCKEDGKALCWVCSQSQKHRDHPMVPIEEAAQEYQEKLQVALQKLRNKQRLTEKLEVDVAKKKAAWKGKVEGHKLRIHEEFVRQKNFLAEEEQRQLQKLEEDEREQLRVLGATEASLAQQSQALQELISELDRRSRGSALELLQEVKSVLERSESWNLKELDITSPDLRSVCYVPGVKKMLRTCGVHVTLDPQTANAWLILSENRRQVRLGDTQQEVPENEERFDTYPMVLGTQRFDSGKVYWEVDVTGKEAWDLGVCRDSVKRKGQFLLSPDNGFWTIWLWNKQNYEAGTCPQTPLHLQVPPRRVGIFLDYEASTVSFYNITDHGSLMYTFSECAFTGPLRPFFNPGFNDGGRNAAPLTLCPLTMGW</sequence>
<dbReference type="GO" id="GO:0061630">
    <property type="term" value="F:ubiquitin protein ligase activity"/>
    <property type="evidence" value="ECO:0007669"/>
    <property type="project" value="UniProtKB-EC"/>
</dbReference>
<dbReference type="GO" id="GO:1990904">
    <property type="term" value="C:ribonucleoprotein complex"/>
    <property type="evidence" value="ECO:0007669"/>
    <property type="project" value="UniProtKB-KW"/>
</dbReference>
<evidence type="ECO:0000256" key="18">
    <source>
        <dbReference type="ARBA" id="ARBA00023306"/>
    </source>
</evidence>
<dbReference type="SUPFAM" id="SSF57845">
    <property type="entry name" value="B-box zinc-binding domain"/>
    <property type="match status" value="1"/>
</dbReference>
<feature type="domain" description="RING-type" evidence="28">
    <location>
        <begin position="16"/>
        <end position="55"/>
    </location>
</feature>
<reference evidence="32" key="1">
    <citation type="submission" date="2025-08" db="UniProtKB">
        <authorList>
            <consortium name="RefSeq"/>
        </authorList>
    </citation>
    <scope>IDENTIFICATION</scope>
    <source>
        <tissue evidence="32">Spleen</tissue>
    </source>
</reference>
<dbReference type="InterPro" id="IPR050143">
    <property type="entry name" value="TRIM/RBCC"/>
</dbReference>
<dbReference type="InterPro" id="IPR018957">
    <property type="entry name" value="Znf_C3HC4_RING-type"/>
</dbReference>
<dbReference type="GO" id="GO:0031410">
    <property type="term" value="C:cytoplasmic vesicle"/>
    <property type="evidence" value="ECO:0007669"/>
    <property type="project" value="UniProtKB-KW"/>
</dbReference>
<evidence type="ECO:0000256" key="3">
    <source>
        <dbReference type="ARBA" id="ARBA00004210"/>
    </source>
</evidence>
<dbReference type="Proteomes" id="UP000245320">
    <property type="component" value="Chromosome 8"/>
</dbReference>
<dbReference type="AlphaFoldDB" id="A0A6J3RUY7"/>
<dbReference type="InterPro" id="IPR006574">
    <property type="entry name" value="PRY"/>
</dbReference>
<evidence type="ECO:0000256" key="11">
    <source>
        <dbReference type="ARBA" id="ARBA00022771"/>
    </source>
</evidence>
<dbReference type="GO" id="GO:0008270">
    <property type="term" value="F:zinc ion binding"/>
    <property type="evidence" value="ECO:0007669"/>
    <property type="project" value="UniProtKB-KW"/>
</dbReference>
<dbReference type="CDD" id="cd16596">
    <property type="entry name" value="RING-HC_TRIM21_C-IV"/>
    <property type="match status" value="1"/>
</dbReference>
<dbReference type="InterPro" id="IPR000315">
    <property type="entry name" value="Znf_B-box"/>
</dbReference>
<evidence type="ECO:0000256" key="6">
    <source>
        <dbReference type="ARBA" id="ARBA00008518"/>
    </source>
</evidence>
<dbReference type="Pfam" id="PF00643">
    <property type="entry name" value="zf-B_box"/>
    <property type="match status" value="1"/>
</dbReference>
<dbReference type="InterPro" id="IPR003877">
    <property type="entry name" value="SPRY_dom"/>
</dbReference>
<dbReference type="PANTHER" id="PTHR24103">
    <property type="entry name" value="E3 UBIQUITIN-PROTEIN LIGASE TRIM"/>
    <property type="match status" value="1"/>
</dbReference>
<evidence type="ECO:0000256" key="16">
    <source>
        <dbReference type="ARBA" id="ARBA00023125"/>
    </source>
</evidence>
<dbReference type="GeneID" id="101328917"/>
<evidence type="ECO:0000256" key="25">
    <source>
        <dbReference type="ARBA" id="ARBA00083069"/>
    </source>
</evidence>
<evidence type="ECO:0000313" key="32">
    <source>
        <dbReference type="RefSeq" id="XP_033718320.1"/>
    </source>
</evidence>
<dbReference type="CDD" id="cd12900">
    <property type="entry name" value="SPRY_PRY_TRIM21"/>
    <property type="match status" value="1"/>
</dbReference>
<evidence type="ECO:0000256" key="19">
    <source>
        <dbReference type="ARBA" id="ARBA00023329"/>
    </source>
</evidence>
<organism evidence="31 32">
    <name type="scientific">Tursiops truncatus</name>
    <name type="common">Atlantic bottle-nosed dolphin</name>
    <name type="synonym">Delphinus truncatus</name>
    <dbReference type="NCBI Taxonomy" id="9739"/>
    <lineage>
        <taxon>Eukaryota</taxon>
        <taxon>Metazoa</taxon>
        <taxon>Chordata</taxon>
        <taxon>Craniata</taxon>
        <taxon>Vertebrata</taxon>
        <taxon>Euteleostomi</taxon>
        <taxon>Mammalia</taxon>
        <taxon>Eutheria</taxon>
        <taxon>Laurasiatheria</taxon>
        <taxon>Artiodactyla</taxon>
        <taxon>Whippomorpha</taxon>
        <taxon>Cetacea</taxon>
        <taxon>Odontoceti</taxon>
        <taxon>Delphinidae</taxon>
        <taxon>Tursiops</taxon>
    </lineage>
</organism>
<dbReference type="OrthoDB" id="128536at2759"/>
<evidence type="ECO:0000256" key="2">
    <source>
        <dbReference type="ARBA" id="ARBA00004201"/>
    </source>
</evidence>
<evidence type="ECO:0000256" key="13">
    <source>
        <dbReference type="ARBA" id="ARBA00022833"/>
    </source>
</evidence>
<dbReference type="InterPro" id="IPR013083">
    <property type="entry name" value="Znf_RING/FYVE/PHD"/>
</dbReference>
<dbReference type="GO" id="GO:0003723">
    <property type="term" value="F:RNA binding"/>
    <property type="evidence" value="ECO:0007669"/>
    <property type="project" value="UniProtKB-KW"/>
</dbReference>
<dbReference type="PRINTS" id="PR01407">
    <property type="entry name" value="BUTYPHLNCDUF"/>
</dbReference>
<dbReference type="GO" id="GO:0005776">
    <property type="term" value="C:autophagosome"/>
    <property type="evidence" value="ECO:0007669"/>
    <property type="project" value="UniProtKB-SubCell"/>
</dbReference>
<evidence type="ECO:0000256" key="27">
    <source>
        <dbReference type="SAM" id="Coils"/>
    </source>
</evidence>
<keyword evidence="10" id="KW-0479">Metal-binding</keyword>
<keyword evidence="12" id="KW-0833">Ubl conjugation pathway</keyword>
<keyword evidence="31" id="KW-1185">Reference proteome</keyword>
<dbReference type="PROSITE" id="PS50119">
    <property type="entry name" value="ZF_BBOX"/>
    <property type="match status" value="1"/>
</dbReference>
<evidence type="ECO:0000256" key="22">
    <source>
        <dbReference type="ARBA" id="ARBA00077845"/>
    </source>
</evidence>
<keyword evidence="13" id="KW-0862">Zinc</keyword>
<dbReference type="GO" id="GO:0010494">
    <property type="term" value="C:cytoplasmic stress granule"/>
    <property type="evidence" value="ECO:0007669"/>
    <property type="project" value="UniProtKB-SubCell"/>
</dbReference>
<keyword evidence="16" id="KW-0238">DNA-binding</keyword>
<dbReference type="SUPFAM" id="SSF57850">
    <property type="entry name" value="RING/U-box"/>
    <property type="match status" value="1"/>
</dbReference>
<dbReference type="InParanoid" id="A0A6J3RUY7"/>
<dbReference type="Gene3D" id="2.60.120.920">
    <property type="match status" value="1"/>
</dbReference>
<dbReference type="InterPro" id="IPR017907">
    <property type="entry name" value="Znf_RING_CS"/>
</dbReference>
<dbReference type="RefSeq" id="XP_033718320.1">
    <property type="nucleotide sequence ID" value="XM_033862429.1"/>
</dbReference>
<dbReference type="CDD" id="cd19772">
    <property type="entry name" value="Bbox2_TRIM21_C-IV"/>
    <property type="match status" value="1"/>
</dbReference>
<evidence type="ECO:0000256" key="17">
    <source>
        <dbReference type="ARBA" id="ARBA00023274"/>
    </source>
</evidence>
<keyword evidence="17" id="KW-0687">Ribonucleoprotein</keyword>
<evidence type="ECO:0000256" key="26">
    <source>
        <dbReference type="PROSITE-ProRule" id="PRU00024"/>
    </source>
</evidence>
<dbReference type="Gene3D" id="3.30.40.10">
    <property type="entry name" value="Zinc/RING finger domain, C3HC4 (zinc finger)"/>
    <property type="match status" value="1"/>
</dbReference>
<dbReference type="PRINTS" id="PR01406">
    <property type="entry name" value="BBOXZNFINGER"/>
</dbReference>
<dbReference type="EC" id="2.3.2.27" evidence="7"/>
<name>A0A6J3RUY7_TURTR</name>
<keyword evidence="8" id="KW-0963">Cytoplasm</keyword>
<dbReference type="CTD" id="6737"/>
<evidence type="ECO:0000256" key="15">
    <source>
        <dbReference type="ARBA" id="ARBA00023054"/>
    </source>
</evidence>
<comment type="pathway">
    <text evidence="5">Protein modification; protein ubiquitination.</text>
</comment>
<dbReference type="Pfam" id="PF13765">
    <property type="entry name" value="PRY"/>
    <property type="match status" value="1"/>
</dbReference>
<dbReference type="SMART" id="SM00184">
    <property type="entry name" value="RING"/>
    <property type="match status" value="1"/>
</dbReference>
<dbReference type="PROSITE" id="PS50188">
    <property type="entry name" value="B302_SPRY"/>
    <property type="match status" value="1"/>
</dbReference>
<keyword evidence="19" id="KW-0968">Cytoplasmic vesicle</keyword>
<keyword evidence="11 26" id="KW-0863">Zinc-finger</keyword>
<comment type="catalytic activity">
    <reaction evidence="1">
        <text>S-ubiquitinyl-[E2 ubiquitin-conjugating enzyme]-L-cysteine + [acceptor protein]-L-lysine = [E2 ubiquitin-conjugating enzyme]-L-cysteine + N(6)-ubiquitinyl-[acceptor protein]-L-lysine.</text>
        <dbReference type="EC" id="2.3.2.27"/>
    </reaction>
</comment>
<dbReference type="InterPro" id="IPR020457">
    <property type="entry name" value="Znf_B-box_chordata"/>
</dbReference>
<dbReference type="PROSITE" id="PS00518">
    <property type="entry name" value="ZF_RING_1"/>
    <property type="match status" value="1"/>
</dbReference>
<dbReference type="InterPro" id="IPR001870">
    <property type="entry name" value="B30.2/SPRY"/>
</dbReference>
<dbReference type="InterPro" id="IPR001841">
    <property type="entry name" value="Znf_RING"/>
</dbReference>
<proteinExistence type="inferred from homology"/>
<dbReference type="InterPro" id="IPR013320">
    <property type="entry name" value="ConA-like_dom_sf"/>
</dbReference>
<dbReference type="Pfam" id="PF00622">
    <property type="entry name" value="SPRY"/>
    <property type="match status" value="1"/>
</dbReference>
<keyword evidence="14" id="KW-0694">RNA-binding</keyword>
<keyword evidence="15 27" id="KW-0175">Coiled coil</keyword>
<dbReference type="SMART" id="SM00336">
    <property type="entry name" value="BBOX"/>
    <property type="match status" value="1"/>
</dbReference>
<evidence type="ECO:0000256" key="8">
    <source>
        <dbReference type="ARBA" id="ARBA00022490"/>
    </source>
</evidence>
<dbReference type="GO" id="GO:0000932">
    <property type="term" value="C:P-body"/>
    <property type="evidence" value="ECO:0007669"/>
    <property type="project" value="UniProtKB-SubCell"/>
</dbReference>
<dbReference type="FunCoup" id="A0A6J3RUY7">
    <property type="interactions" value="290"/>
</dbReference>
<dbReference type="InterPro" id="IPR003879">
    <property type="entry name" value="Butyrophylin_SPRY"/>
</dbReference>
<dbReference type="SUPFAM" id="SSF49899">
    <property type="entry name" value="Concanavalin A-like lectins/glucanases"/>
    <property type="match status" value="1"/>
</dbReference>
<accession>A0A6J3RUY7</accession>
<evidence type="ECO:0000256" key="24">
    <source>
        <dbReference type="ARBA" id="ARBA00081331"/>
    </source>
</evidence>
<evidence type="ECO:0000256" key="23">
    <source>
        <dbReference type="ARBA" id="ARBA00078316"/>
    </source>
</evidence>
<feature type="domain" description="B30.2/SPRY" evidence="30">
    <location>
        <begin position="268"/>
        <end position="467"/>
    </location>
</feature>
<evidence type="ECO:0000256" key="5">
    <source>
        <dbReference type="ARBA" id="ARBA00004906"/>
    </source>
</evidence>
<evidence type="ECO:0000259" key="28">
    <source>
        <dbReference type="PROSITE" id="PS50089"/>
    </source>
</evidence>
<evidence type="ECO:0000259" key="29">
    <source>
        <dbReference type="PROSITE" id="PS50119"/>
    </source>
</evidence>
<dbReference type="PROSITE" id="PS50089">
    <property type="entry name" value="ZF_RING_2"/>
    <property type="match status" value="1"/>
</dbReference>
<evidence type="ECO:0000256" key="7">
    <source>
        <dbReference type="ARBA" id="ARBA00012483"/>
    </source>
</evidence>
<dbReference type="FunFam" id="3.30.40.10:FF:000144">
    <property type="entry name" value="Tripartite motif-containing 5 (Predicted)"/>
    <property type="match status" value="1"/>
</dbReference>
<protein>
    <recommendedName>
        <fullName evidence="20">E3 ubiquitin-protein ligase TRIM21</fullName>
        <ecNumber evidence="7">2.3.2.27</ecNumber>
    </recommendedName>
    <alternativeName>
        <fullName evidence="22">52 kDa Ro protein</fullName>
    </alternativeName>
    <alternativeName>
        <fullName evidence="23">52 kDa ribonucleoprotein autoantigen Ro/SS-A</fullName>
    </alternativeName>
    <alternativeName>
        <fullName evidence="25">Ro(SS-A)</fullName>
    </alternativeName>
    <alternativeName>
        <fullName evidence="24">Sjoegren syndrome type A antigen</fullName>
    </alternativeName>
    <alternativeName>
        <fullName evidence="21">Tripartite motif-containing protein 21</fullName>
    </alternativeName>
</protein>
<dbReference type="GO" id="GO:0003677">
    <property type="term" value="F:DNA binding"/>
    <property type="evidence" value="ECO:0007669"/>
    <property type="project" value="UniProtKB-KW"/>
</dbReference>
<evidence type="ECO:0000256" key="1">
    <source>
        <dbReference type="ARBA" id="ARBA00000900"/>
    </source>
</evidence>